<feature type="region of interest" description="Disordered" evidence="4">
    <location>
        <begin position="1"/>
        <end position="20"/>
    </location>
</feature>
<evidence type="ECO:0000256" key="2">
    <source>
        <dbReference type="ARBA" id="ARBA00022525"/>
    </source>
</evidence>
<dbReference type="InterPro" id="IPR050111">
    <property type="entry name" value="C-type_lectin/snaclec_domain"/>
</dbReference>
<sequence length="189" mass="21204">MSGTEQMEWHQTHGNQTLIPLQPLPRARPPQLSLAVGALHCTPVSDQEGELSEPRYTDCPQGWSSYNNRCFRYVASQLDWADAESYCVSLGANLASVNNKGEFSFVKNLIKSFDPAETYTWIGLNDLHKEGRWMWSDGSKVVYTIWSSGEPSGSRTENCVQTNYLNDKLWNDTLCSNKSAFVCATRPGL</sequence>
<dbReference type="Proteomes" id="UP000472277">
    <property type="component" value="Chromosome 12"/>
</dbReference>
<dbReference type="SUPFAM" id="SSF56436">
    <property type="entry name" value="C-type lectin-like"/>
    <property type="match status" value="1"/>
</dbReference>
<dbReference type="FunFam" id="3.10.100.10:FF:000087">
    <property type="entry name" value="Snaclec rhodocetin subunit delta"/>
    <property type="match status" value="1"/>
</dbReference>
<dbReference type="GeneTree" id="ENSGT01150000286973"/>
<evidence type="ECO:0000256" key="4">
    <source>
        <dbReference type="SAM" id="MobiDB-lite"/>
    </source>
</evidence>
<accession>A0A673YK30</accession>
<dbReference type="CDD" id="cd00037">
    <property type="entry name" value="CLECT"/>
    <property type="match status" value="1"/>
</dbReference>
<dbReference type="FunCoup" id="A0A673YK30">
    <property type="interactions" value="1291"/>
</dbReference>
<dbReference type="InParanoid" id="A0A673YK30"/>
<comment type="subcellular location">
    <subcellularLocation>
        <location evidence="1">Secreted</location>
    </subcellularLocation>
</comment>
<dbReference type="OMA" id="THEHCGH"/>
<dbReference type="PRINTS" id="PR01504">
    <property type="entry name" value="PNCREATITSAP"/>
</dbReference>
<keyword evidence="3" id="KW-1015">Disulfide bond</keyword>
<dbReference type="Gene3D" id="3.10.100.10">
    <property type="entry name" value="Mannose-Binding Protein A, subunit A"/>
    <property type="match status" value="1"/>
</dbReference>
<evidence type="ECO:0000256" key="3">
    <source>
        <dbReference type="ARBA" id="ARBA00023157"/>
    </source>
</evidence>
<keyword evidence="2" id="KW-0964">Secreted</keyword>
<organism evidence="6 7">
    <name type="scientific">Salmo trutta</name>
    <name type="common">Brown trout</name>
    <dbReference type="NCBI Taxonomy" id="8032"/>
    <lineage>
        <taxon>Eukaryota</taxon>
        <taxon>Metazoa</taxon>
        <taxon>Chordata</taxon>
        <taxon>Craniata</taxon>
        <taxon>Vertebrata</taxon>
        <taxon>Euteleostomi</taxon>
        <taxon>Actinopterygii</taxon>
        <taxon>Neopterygii</taxon>
        <taxon>Teleostei</taxon>
        <taxon>Protacanthopterygii</taxon>
        <taxon>Salmoniformes</taxon>
        <taxon>Salmonidae</taxon>
        <taxon>Salmoninae</taxon>
        <taxon>Salmo</taxon>
    </lineage>
</organism>
<proteinExistence type="predicted"/>
<dbReference type="GO" id="GO:0005576">
    <property type="term" value="C:extracellular region"/>
    <property type="evidence" value="ECO:0007669"/>
    <property type="project" value="UniProtKB-SubCell"/>
</dbReference>
<dbReference type="Pfam" id="PF00059">
    <property type="entry name" value="Lectin_C"/>
    <property type="match status" value="1"/>
</dbReference>
<dbReference type="Ensembl" id="ENSSTUT00000036572.1">
    <property type="protein sequence ID" value="ENSSTUP00000034993.1"/>
    <property type="gene ID" value="ENSSTUG00000014938.1"/>
</dbReference>
<dbReference type="InterPro" id="IPR016186">
    <property type="entry name" value="C-type_lectin-like/link_sf"/>
</dbReference>
<evidence type="ECO:0000313" key="7">
    <source>
        <dbReference type="Proteomes" id="UP000472277"/>
    </source>
</evidence>
<evidence type="ECO:0000313" key="6">
    <source>
        <dbReference type="Ensembl" id="ENSSTUP00000034993.1"/>
    </source>
</evidence>
<evidence type="ECO:0000259" key="5">
    <source>
        <dbReference type="PROSITE" id="PS50041"/>
    </source>
</evidence>
<dbReference type="PANTHER" id="PTHR22803">
    <property type="entry name" value="MANNOSE, PHOSPHOLIPASE, LECTIN RECEPTOR RELATED"/>
    <property type="match status" value="1"/>
</dbReference>
<dbReference type="AlphaFoldDB" id="A0A673YK30"/>
<dbReference type="InterPro" id="IPR016187">
    <property type="entry name" value="CTDL_fold"/>
</dbReference>
<name>A0A673YK30_SALTR</name>
<feature type="domain" description="C-type lectin" evidence="5">
    <location>
        <begin position="66"/>
        <end position="184"/>
    </location>
</feature>
<keyword evidence="7" id="KW-1185">Reference proteome</keyword>
<protein>
    <recommendedName>
        <fullName evidence="5">C-type lectin domain-containing protein</fullName>
    </recommendedName>
</protein>
<evidence type="ECO:0000256" key="1">
    <source>
        <dbReference type="ARBA" id="ARBA00004613"/>
    </source>
</evidence>
<reference evidence="6" key="1">
    <citation type="submission" date="2025-08" db="UniProtKB">
        <authorList>
            <consortium name="Ensembl"/>
        </authorList>
    </citation>
    <scope>IDENTIFICATION</scope>
</reference>
<dbReference type="SMART" id="SM00034">
    <property type="entry name" value="CLECT"/>
    <property type="match status" value="1"/>
</dbReference>
<reference evidence="6" key="2">
    <citation type="submission" date="2025-09" db="UniProtKB">
        <authorList>
            <consortium name="Ensembl"/>
        </authorList>
    </citation>
    <scope>IDENTIFICATION</scope>
</reference>
<dbReference type="PROSITE" id="PS50041">
    <property type="entry name" value="C_TYPE_LECTIN_2"/>
    <property type="match status" value="1"/>
</dbReference>
<dbReference type="InterPro" id="IPR001304">
    <property type="entry name" value="C-type_lectin-like"/>
</dbReference>